<dbReference type="Gene3D" id="3.40.462.20">
    <property type="match status" value="1"/>
</dbReference>
<dbReference type="Pfam" id="PF01565">
    <property type="entry name" value="FAD_binding_4"/>
    <property type="match status" value="1"/>
</dbReference>
<evidence type="ECO:0000313" key="7">
    <source>
        <dbReference type="EMBL" id="KTB31507.1"/>
    </source>
</evidence>
<dbReference type="InterPro" id="IPR036318">
    <property type="entry name" value="FAD-bd_PCMH-like_sf"/>
</dbReference>
<organism evidence="7 8">
    <name type="scientific">Moniliophthora roreri</name>
    <name type="common">Frosty pod rot fungus</name>
    <name type="synonym">Monilia roreri</name>
    <dbReference type="NCBI Taxonomy" id="221103"/>
    <lineage>
        <taxon>Eukaryota</taxon>
        <taxon>Fungi</taxon>
        <taxon>Dikarya</taxon>
        <taxon>Basidiomycota</taxon>
        <taxon>Agaricomycotina</taxon>
        <taxon>Agaricomycetes</taxon>
        <taxon>Agaricomycetidae</taxon>
        <taxon>Agaricales</taxon>
        <taxon>Marasmiineae</taxon>
        <taxon>Marasmiaceae</taxon>
        <taxon>Moniliophthora</taxon>
    </lineage>
</organism>
<accession>A0A0W0F5C0</accession>
<proteinExistence type="inferred from homology"/>
<keyword evidence="3" id="KW-0274">FAD</keyword>
<dbReference type="GO" id="GO:0071949">
    <property type="term" value="F:FAD binding"/>
    <property type="evidence" value="ECO:0007669"/>
    <property type="project" value="InterPro"/>
</dbReference>
<comment type="similarity">
    <text evidence="1">Belongs to the oxygen-dependent FAD-linked oxidoreductase family.</text>
</comment>
<name>A0A0W0F5C0_MONRR</name>
<dbReference type="PROSITE" id="PS51387">
    <property type="entry name" value="FAD_PCMH"/>
    <property type="match status" value="1"/>
</dbReference>
<keyword evidence="4" id="KW-0560">Oxidoreductase</keyword>
<evidence type="ECO:0000256" key="5">
    <source>
        <dbReference type="SAM" id="SignalP"/>
    </source>
</evidence>
<keyword evidence="2" id="KW-0285">Flavoprotein</keyword>
<dbReference type="Gene3D" id="3.30.465.10">
    <property type="match status" value="1"/>
</dbReference>
<dbReference type="InterPro" id="IPR012951">
    <property type="entry name" value="BBE"/>
</dbReference>
<dbReference type="PANTHER" id="PTHR42973">
    <property type="entry name" value="BINDING OXIDOREDUCTASE, PUTATIVE (AFU_ORTHOLOGUE AFUA_1G17690)-RELATED"/>
    <property type="match status" value="1"/>
</dbReference>
<dbReference type="SUPFAM" id="SSF56176">
    <property type="entry name" value="FAD-binding/transporter-associated domain-like"/>
    <property type="match status" value="1"/>
</dbReference>
<feature type="chain" id="PRO_5006901384" description="FAD-binding PCMH-type domain-containing protein" evidence="5">
    <location>
        <begin position="19"/>
        <end position="486"/>
    </location>
</feature>
<dbReference type="InterPro" id="IPR050416">
    <property type="entry name" value="FAD-linked_Oxidoreductase"/>
</dbReference>
<dbReference type="InterPro" id="IPR016166">
    <property type="entry name" value="FAD-bd_PCMH"/>
</dbReference>
<feature type="signal peptide" evidence="5">
    <location>
        <begin position="1"/>
        <end position="18"/>
    </location>
</feature>
<gene>
    <name evidence="7" type="ORF">WG66_15913</name>
</gene>
<sequence>MKCFQLFAALLSAKLVYGSPNAACNALTSALPGRVFFPGTEEYINDIEHYSRSASENSTCSVQPESVEDVGTILRIVANGDTRSPFAIKGGGHTGILGFSSTPAVQISMSRFNEVDYDESTSTAKIGAGQIWNEVYALLVSEGVKVVGGRVPGVGVGGLSLGGGYSFFTDQYGLSVDTIISYDLVLPNGTFIKVTNETDPDLFFALKGGFNNFGIVTSFTMQTFPQTDVWIGSIVHPINESDAFHRALENWSANNTDVKASVLSLYEASSANGAFLRTNLFYDGPMLPNGIFNEFLNIAGSTIRASGTMSLPDAMEALNGGLGHLNPPRTGRHTIPISRYTIGILSEMKTQFDRVFSEAVASNRPFLSIAIVPEPFAQPNVRSTDSAYPHPPGRFVCPSVMEFHYTNEADDEFFIDALFHAQQAIQTRAIEEGQSFPDDILYNNYAPADTPLELLYGDNLERLREIKRRVDPENIMGLAGGFKIDP</sequence>
<dbReference type="InterPro" id="IPR006094">
    <property type="entry name" value="Oxid_FAD_bind_N"/>
</dbReference>
<evidence type="ECO:0000256" key="1">
    <source>
        <dbReference type="ARBA" id="ARBA00005466"/>
    </source>
</evidence>
<comment type="caution">
    <text evidence="7">The sequence shown here is derived from an EMBL/GenBank/DDBJ whole genome shotgun (WGS) entry which is preliminary data.</text>
</comment>
<keyword evidence="5" id="KW-0732">Signal</keyword>
<evidence type="ECO:0000256" key="2">
    <source>
        <dbReference type="ARBA" id="ARBA00022630"/>
    </source>
</evidence>
<reference evidence="7 8" key="1">
    <citation type="submission" date="2015-12" db="EMBL/GenBank/DDBJ databases">
        <title>Draft genome sequence of Moniliophthora roreri, the causal agent of frosty pod rot of cacao.</title>
        <authorList>
            <person name="Aime M.C."/>
            <person name="Diaz-Valderrama J.R."/>
            <person name="Kijpornyongpan T."/>
            <person name="Phillips-Mora W."/>
        </authorList>
    </citation>
    <scope>NUCLEOTIDE SEQUENCE [LARGE SCALE GENOMIC DNA]</scope>
    <source>
        <strain evidence="7 8">MCA 2952</strain>
    </source>
</reference>
<evidence type="ECO:0000259" key="6">
    <source>
        <dbReference type="PROSITE" id="PS51387"/>
    </source>
</evidence>
<evidence type="ECO:0000313" key="8">
    <source>
        <dbReference type="Proteomes" id="UP000054988"/>
    </source>
</evidence>
<dbReference type="Proteomes" id="UP000054988">
    <property type="component" value="Unassembled WGS sequence"/>
</dbReference>
<feature type="domain" description="FAD-binding PCMH-type" evidence="6">
    <location>
        <begin position="54"/>
        <end position="226"/>
    </location>
</feature>
<dbReference type="EMBL" id="LATX01002317">
    <property type="protein sequence ID" value="KTB31507.1"/>
    <property type="molecule type" value="Genomic_DNA"/>
</dbReference>
<protein>
    <recommendedName>
        <fullName evidence="6">FAD-binding PCMH-type domain-containing protein</fullName>
    </recommendedName>
</protein>
<dbReference type="Pfam" id="PF08031">
    <property type="entry name" value="BBE"/>
    <property type="match status" value="1"/>
</dbReference>
<evidence type="ECO:0000256" key="3">
    <source>
        <dbReference type="ARBA" id="ARBA00022827"/>
    </source>
</evidence>
<dbReference type="AlphaFoldDB" id="A0A0W0F5C0"/>
<dbReference type="GO" id="GO:0016491">
    <property type="term" value="F:oxidoreductase activity"/>
    <property type="evidence" value="ECO:0007669"/>
    <property type="project" value="UniProtKB-KW"/>
</dbReference>
<dbReference type="eggNOG" id="KOG1231">
    <property type="taxonomic scope" value="Eukaryota"/>
</dbReference>
<dbReference type="PANTHER" id="PTHR42973:SF13">
    <property type="entry name" value="FAD-BINDING PCMH-TYPE DOMAIN-CONTAINING PROTEIN"/>
    <property type="match status" value="1"/>
</dbReference>
<evidence type="ECO:0000256" key="4">
    <source>
        <dbReference type="ARBA" id="ARBA00023002"/>
    </source>
</evidence>
<dbReference type="InterPro" id="IPR016169">
    <property type="entry name" value="FAD-bd_PCMH_sub2"/>
</dbReference>